<dbReference type="Proteomes" id="UP000028780">
    <property type="component" value="Chromosome"/>
</dbReference>
<gene>
    <name evidence="1" type="ORF">CIMIT_01010</name>
    <name evidence="2" type="ORF">SAMEA4535761_00268</name>
</gene>
<organism evidence="1 3">
    <name type="scientific">Corynebacterium imitans</name>
    <dbReference type="NCBI Taxonomy" id="156978"/>
    <lineage>
        <taxon>Bacteria</taxon>
        <taxon>Bacillati</taxon>
        <taxon>Actinomycetota</taxon>
        <taxon>Actinomycetes</taxon>
        <taxon>Mycobacteriales</taxon>
        <taxon>Corynebacteriaceae</taxon>
        <taxon>Corynebacterium</taxon>
    </lineage>
</organism>
<reference evidence="1 3" key="1">
    <citation type="submission" date="2014-08" db="EMBL/GenBank/DDBJ databases">
        <title>Complete genome sequence of Corynebacterium imitans DSM 44264, isolated from a five-month-old boy with suspected pharyngeal diphtheria.</title>
        <authorList>
            <person name="Mollmann S."/>
            <person name="Albersmeier A."/>
            <person name="Ruckert C."/>
            <person name="Tauch A."/>
        </authorList>
    </citation>
    <scope>NUCLEOTIDE SEQUENCE [LARGE SCALE GENOMIC DNA]</scope>
    <source>
        <strain evidence="1 3">DSM 44264</strain>
    </source>
</reference>
<dbReference type="HOGENOM" id="CLU_161884_0_0_11"/>
<dbReference type="RefSeq" id="WP_038587895.1">
    <property type="nucleotide sequence ID" value="NZ_CP009211.1"/>
</dbReference>
<dbReference type="KEGG" id="cii:CIMIT_01010"/>
<dbReference type="EMBL" id="CP009211">
    <property type="protein sequence ID" value="AIJ32682.1"/>
    <property type="molecule type" value="Genomic_DNA"/>
</dbReference>
<sequence length="95" mass="9409">MTSIETALSLSALVTVAAAIVAGIATVATYIAAVDTAGAAARAHAIGVNYEPVRGHVDVTESGGVVTVTANVPAALGHMRATARYPVEYTTGGAK</sequence>
<dbReference type="STRING" id="156978.CIMIT_01010"/>
<protein>
    <submittedName>
        <fullName evidence="2">Putative secreted protein</fullName>
    </submittedName>
</protein>
<accession>A0A076NNY2</accession>
<evidence type="ECO:0000313" key="4">
    <source>
        <dbReference type="Proteomes" id="UP000215374"/>
    </source>
</evidence>
<dbReference type="eggNOG" id="ENOG5031QIH">
    <property type="taxonomic scope" value="Bacteria"/>
</dbReference>
<name>A0A076NNY2_9CORY</name>
<reference evidence="2 4" key="2">
    <citation type="submission" date="2017-06" db="EMBL/GenBank/DDBJ databases">
        <authorList>
            <consortium name="Pathogen Informatics"/>
        </authorList>
    </citation>
    <scope>NUCLEOTIDE SEQUENCE [LARGE SCALE GENOMIC DNA]</scope>
    <source>
        <strain evidence="2 4">NCTC13015</strain>
    </source>
</reference>
<dbReference type="OrthoDB" id="4428137at2"/>
<evidence type="ECO:0000313" key="2">
    <source>
        <dbReference type="EMBL" id="SNV55819.1"/>
    </source>
</evidence>
<evidence type="ECO:0000313" key="3">
    <source>
        <dbReference type="Proteomes" id="UP000028780"/>
    </source>
</evidence>
<dbReference type="AlphaFoldDB" id="A0A076NNY2"/>
<keyword evidence="3" id="KW-1185">Reference proteome</keyword>
<proteinExistence type="predicted"/>
<evidence type="ECO:0000313" key="1">
    <source>
        <dbReference type="EMBL" id="AIJ32682.1"/>
    </source>
</evidence>
<dbReference type="EMBL" id="LT906467">
    <property type="protein sequence ID" value="SNV55819.1"/>
    <property type="molecule type" value="Genomic_DNA"/>
</dbReference>
<dbReference type="Proteomes" id="UP000215374">
    <property type="component" value="Chromosome 1"/>
</dbReference>